<accession>A0ACA9SRQ6</accession>
<gene>
    <name evidence="1" type="ORF">RPERSI_LOCUS34530</name>
</gene>
<evidence type="ECO:0000313" key="1">
    <source>
        <dbReference type="EMBL" id="CAG8847216.1"/>
    </source>
</evidence>
<evidence type="ECO:0000313" key="2">
    <source>
        <dbReference type="Proteomes" id="UP000789920"/>
    </source>
</evidence>
<dbReference type="EMBL" id="CAJVQC010154840">
    <property type="protein sequence ID" value="CAG8847216.1"/>
    <property type="molecule type" value="Genomic_DNA"/>
</dbReference>
<comment type="caution">
    <text evidence="1">The sequence shown here is derived from an EMBL/GenBank/DDBJ whole genome shotgun (WGS) entry which is preliminary data.</text>
</comment>
<name>A0ACA9SRQ6_9GLOM</name>
<organism evidence="1 2">
    <name type="scientific">Racocetra persica</name>
    <dbReference type="NCBI Taxonomy" id="160502"/>
    <lineage>
        <taxon>Eukaryota</taxon>
        <taxon>Fungi</taxon>
        <taxon>Fungi incertae sedis</taxon>
        <taxon>Mucoromycota</taxon>
        <taxon>Glomeromycotina</taxon>
        <taxon>Glomeromycetes</taxon>
        <taxon>Diversisporales</taxon>
        <taxon>Gigasporaceae</taxon>
        <taxon>Racocetra</taxon>
    </lineage>
</organism>
<feature type="non-terminal residue" evidence="1">
    <location>
        <position position="111"/>
    </location>
</feature>
<dbReference type="Proteomes" id="UP000789920">
    <property type="component" value="Unassembled WGS sequence"/>
</dbReference>
<feature type="non-terminal residue" evidence="1">
    <location>
        <position position="1"/>
    </location>
</feature>
<sequence length="111" mass="12591">TTKYNIQTRELLTSLIAILTFSPVWTQKRLIMWTDNQANAKAFYSGFCKNAIINGIIAHMYTAQIQGNFSIKLEYIPGSSNVDADLLSRNGHRQYIAHNPNAQTRSDNRSQ</sequence>
<protein>
    <submittedName>
        <fullName evidence="1">20236_t:CDS:1</fullName>
    </submittedName>
</protein>
<reference evidence="1" key="1">
    <citation type="submission" date="2021-06" db="EMBL/GenBank/DDBJ databases">
        <authorList>
            <person name="Kallberg Y."/>
            <person name="Tangrot J."/>
            <person name="Rosling A."/>
        </authorList>
    </citation>
    <scope>NUCLEOTIDE SEQUENCE</scope>
    <source>
        <strain evidence="1">MA461A</strain>
    </source>
</reference>
<keyword evidence="2" id="KW-1185">Reference proteome</keyword>
<proteinExistence type="predicted"/>